<comment type="pathway">
    <text evidence="1">Antibiotic biosynthesis.</text>
</comment>
<dbReference type="InterPro" id="IPR050231">
    <property type="entry name" value="Iron_ascorbate_oxido_reductase"/>
</dbReference>
<evidence type="ECO:0000313" key="5">
    <source>
        <dbReference type="EMBL" id="BAX99894.1"/>
    </source>
</evidence>
<accession>A0A1Z4F3X2</accession>
<evidence type="ECO:0000259" key="4">
    <source>
        <dbReference type="PROSITE" id="PS51471"/>
    </source>
</evidence>
<keyword evidence="2" id="KW-0045">Antibiotic biosynthesis</keyword>
<gene>
    <name evidence="5" type="ORF">MSTE_04602</name>
</gene>
<sequence>MAELPVVDLSGDPDRLRAVLREVTHEVGFFYLTGHGVSPQLVDEVLTAARRLFALPVEDKDAIAMVRSPHFRGFTRLGGELTGGLTDWREQIDVGPERRATAHGRDLDYLWLQGPNQWPRAVPELRVALGRWDAALAAVGRKLLREWAIALGSAGGVFDEAFGAEPATLIKVIRYPASGTTGQGVGAHRDSGVLTLLLAEPDAGGLQVEVDGTWVEAPGRAGAFIVNIGELLERASGGYLRATRHRVTLTGTPRISIAYFFNPRLDARIPTLNLPPELRERARGATSDPDDPIHATYGANAWKSRLRAHPDVAAAHGHLH</sequence>
<evidence type="ECO:0000256" key="3">
    <source>
        <dbReference type="RuleBase" id="RU003682"/>
    </source>
</evidence>
<dbReference type="InterPro" id="IPR026992">
    <property type="entry name" value="DIOX_N"/>
</dbReference>
<dbReference type="Gene3D" id="2.60.120.330">
    <property type="entry name" value="B-lactam Antibiotic, Isopenicillin N Synthase, Chain"/>
    <property type="match status" value="1"/>
</dbReference>
<dbReference type="AlphaFoldDB" id="A0A1Z4F3X2"/>
<evidence type="ECO:0000256" key="1">
    <source>
        <dbReference type="ARBA" id="ARBA00004792"/>
    </source>
</evidence>
<evidence type="ECO:0000313" key="6">
    <source>
        <dbReference type="Proteomes" id="UP000217954"/>
    </source>
</evidence>
<proteinExistence type="inferred from homology"/>
<feature type="domain" description="Fe2OG dioxygenase" evidence="4">
    <location>
        <begin position="165"/>
        <end position="263"/>
    </location>
</feature>
<dbReference type="PANTHER" id="PTHR47990">
    <property type="entry name" value="2-OXOGLUTARATE (2OG) AND FE(II)-DEPENDENT OXYGENASE SUPERFAMILY PROTEIN-RELATED"/>
    <property type="match status" value="1"/>
</dbReference>
<dbReference type="InterPro" id="IPR044861">
    <property type="entry name" value="IPNS-like_FE2OG_OXY"/>
</dbReference>
<dbReference type="Proteomes" id="UP000217954">
    <property type="component" value="Chromosome"/>
</dbReference>
<dbReference type="SUPFAM" id="SSF51197">
    <property type="entry name" value="Clavaminate synthase-like"/>
    <property type="match status" value="1"/>
</dbReference>
<evidence type="ECO:0000256" key="2">
    <source>
        <dbReference type="ARBA" id="ARBA00023194"/>
    </source>
</evidence>
<reference evidence="6" key="1">
    <citation type="journal article" date="2017" name="Genome Announc.">
        <title>Complete Genome Sequence of Mycobacterium stephanolepidis.</title>
        <authorList>
            <person name="Fukano H."/>
            <person name="Yoshida M."/>
            <person name="Katayama Y."/>
            <person name="Omatsu T."/>
            <person name="Mizutani T."/>
            <person name="Kurata O."/>
            <person name="Wada S."/>
            <person name="Hoshino Y."/>
        </authorList>
    </citation>
    <scope>NUCLEOTIDE SEQUENCE [LARGE SCALE GENOMIC DNA]</scope>
    <source>
        <strain evidence="6">NJB0901</strain>
    </source>
</reference>
<keyword evidence="6" id="KW-1185">Reference proteome</keyword>
<dbReference type="OrthoDB" id="21825at2"/>
<dbReference type="PRINTS" id="PR00682">
    <property type="entry name" value="IPNSYNTHASE"/>
</dbReference>
<dbReference type="InterPro" id="IPR027443">
    <property type="entry name" value="IPNS-like_sf"/>
</dbReference>
<dbReference type="InterPro" id="IPR005123">
    <property type="entry name" value="Oxoglu/Fe-dep_dioxygenase_dom"/>
</dbReference>
<reference evidence="5 6" key="2">
    <citation type="journal article" date="2017" name="Int. J. Syst. Evol. Microbiol.">
        <title>Mycobacterium stephanolepidis sp. nov., a rapidly growing species related to Mycobacterium chelonae, isolated from marine teleost fish, Stephanolepis cirrhifer.</title>
        <authorList>
            <person name="Fukano H."/>
            <person name="Wada S."/>
            <person name="Kurata O."/>
            <person name="Katayama K."/>
            <person name="Fujiwara N."/>
            <person name="Hoshino Y."/>
        </authorList>
    </citation>
    <scope>NUCLEOTIDE SEQUENCE [LARGE SCALE GENOMIC DNA]</scope>
    <source>
        <strain evidence="5 6">NJB0901</strain>
    </source>
</reference>
<organism evidence="5 6">
    <name type="scientific">[Mycobacterium] stephanolepidis</name>
    <dbReference type="NCBI Taxonomy" id="1520670"/>
    <lineage>
        <taxon>Bacteria</taxon>
        <taxon>Bacillati</taxon>
        <taxon>Actinomycetota</taxon>
        <taxon>Actinomycetes</taxon>
        <taxon>Mycobacteriales</taxon>
        <taxon>Mycobacteriaceae</taxon>
        <taxon>Mycobacteroides</taxon>
    </lineage>
</organism>
<keyword evidence="3" id="KW-0479">Metal-binding</keyword>
<name>A0A1Z4F3X2_9MYCO</name>
<dbReference type="PROSITE" id="PS51471">
    <property type="entry name" value="FE2OG_OXY"/>
    <property type="match status" value="1"/>
</dbReference>
<dbReference type="KEGG" id="mste:MSTE_04602"/>
<dbReference type="RefSeq" id="WP_096504597.1">
    <property type="nucleotide sequence ID" value="NZ_AP018165.1"/>
</dbReference>
<dbReference type="GO" id="GO:0016491">
    <property type="term" value="F:oxidoreductase activity"/>
    <property type="evidence" value="ECO:0007669"/>
    <property type="project" value="UniProtKB-KW"/>
</dbReference>
<dbReference type="EMBL" id="AP018165">
    <property type="protein sequence ID" value="BAX99894.1"/>
    <property type="molecule type" value="Genomic_DNA"/>
</dbReference>
<protein>
    <submittedName>
        <fullName evidence="5">Putative iron/ascorbate dependent oxidoreductase</fullName>
    </submittedName>
</protein>
<dbReference type="GO" id="GO:0017000">
    <property type="term" value="P:antibiotic biosynthetic process"/>
    <property type="evidence" value="ECO:0007669"/>
    <property type="project" value="UniProtKB-KW"/>
</dbReference>
<dbReference type="Pfam" id="PF14226">
    <property type="entry name" value="DIOX_N"/>
    <property type="match status" value="1"/>
</dbReference>
<dbReference type="GO" id="GO:0046872">
    <property type="term" value="F:metal ion binding"/>
    <property type="evidence" value="ECO:0007669"/>
    <property type="project" value="UniProtKB-KW"/>
</dbReference>
<dbReference type="Pfam" id="PF03171">
    <property type="entry name" value="2OG-FeII_Oxy"/>
    <property type="match status" value="1"/>
</dbReference>
<keyword evidence="3" id="KW-0560">Oxidoreductase</keyword>
<comment type="similarity">
    <text evidence="3">Belongs to the iron/ascorbate-dependent oxidoreductase family.</text>
</comment>
<keyword evidence="3" id="KW-0408">Iron</keyword>